<name>A0ACB9FFQ7_ARCLA</name>
<dbReference type="EMBL" id="CM042047">
    <property type="protein sequence ID" value="KAI3769965.1"/>
    <property type="molecule type" value="Genomic_DNA"/>
</dbReference>
<protein>
    <submittedName>
        <fullName evidence="1">Uncharacterized protein</fullName>
    </submittedName>
</protein>
<evidence type="ECO:0000313" key="2">
    <source>
        <dbReference type="Proteomes" id="UP001055879"/>
    </source>
</evidence>
<keyword evidence="2" id="KW-1185">Reference proteome</keyword>
<accession>A0ACB9FFQ7</accession>
<organism evidence="1 2">
    <name type="scientific">Arctium lappa</name>
    <name type="common">Greater burdock</name>
    <name type="synonym">Lappa major</name>
    <dbReference type="NCBI Taxonomy" id="4217"/>
    <lineage>
        <taxon>Eukaryota</taxon>
        <taxon>Viridiplantae</taxon>
        <taxon>Streptophyta</taxon>
        <taxon>Embryophyta</taxon>
        <taxon>Tracheophyta</taxon>
        <taxon>Spermatophyta</taxon>
        <taxon>Magnoliopsida</taxon>
        <taxon>eudicotyledons</taxon>
        <taxon>Gunneridae</taxon>
        <taxon>Pentapetalae</taxon>
        <taxon>asterids</taxon>
        <taxon>campanulids</taxon>
        <taxon>Asterales</taxon>
        <taxon>Asteraceae</taxon>
        <taxon>Carduoideae</taxon>
        <taxon>Cardueae</taxon>
        <taxon>Arctiinae</taxon>
        <taxon>Arctium</taxon>
    </lineage>
</organism>
<evidence type="ECO:0000313" key="1">
    <source>
        <dbReference type="EMBL" id="KAI3769965.1"/>
    </source>
</evidence>
<sequence>MSVIVRDEDGKLLLLCKGADRLEKYVINQSLFLLIVIVVHSNVLFWVVFSVMFDRCAKNGRQFEEVTKEHVHDYADAGLRTLILGYRELAEDEYKKFNEKFTEAENSLSVDRDDLIDETIEDIKKDLILLGATVVEDNSKKGFGCSLLRQGMKHTIVTLGSPEIVAVEKSGEKNAIANVSKDSIKEHILAWKAQLNASSSDPYVYSAMVLDDKMKNTTDFSGFMDRTRFHFLQQQPLYLSASVTLSEIFRPGGDKLFETLREMDIARSRVRLNELIGPRTTLKTEDG</sequence>
<gene>
    <name evidence="1" type="ORF">L6452_01082</name>
</gene>
<comment type="caution">
    <text evidence="1">The sequence shown here is derived from an EMBL/GenBank/DDBJ whole genome shotgun (WGS) entry which is preliminary data.</text>
</comment>
<proteinExistence type="predicted"/>
<reference evidence="1 2" key="2">
    <citation type="journal article" date="2022" name="Mol. Ecol. Resour.">
        <title>The genomes of chicory, endive, great burdock and yacon provide insights into Asteraceae paleo-polyploidization history and plant inulin production.</title>
        <authorList>
            <person name="Fan W."/>
            <person name="Wang S."/>
            <person name="Wang H."/>
            <person name="Wang A."/>
            <person name="Jiang F."/>
            <person name="Liu H."/>
            <person name="Zhao H."/>
            <person name="Xu D."/>
            <person name="Zhang Y."/>
        </authorList>
    </citation>
    <scope>NUCLEOTIDE SEQUENCE [LARGE SCALE GENOMIC DNA]</scope>
    <source>
        <strain evidence="2">cv. Niubang</strain>
    </source>
</reference>
<reference evidence="2" key="1">
    <citation type="journal article" date="2022" name="Mol. Ecol. Resour.">
        <title>The genomes of chicory, endive, great burdock and yacon provide insights into Asteraceae palaeo-polyploidization history and plant inulin production.</title>
        <authorList>
            <person name="Fan W."/>
            <person name="Wang S."/>
            <person name="Wang H."/>
            <person name="Wang A."/>
            <person name="Jiang F."/>
            <person name="Liu H."/>
            <person name="Zhao H."/>
            <person name="Xu D."/>
            <person name="Zhang Y."/>
        </authorList>
    </citation>
    <scope>NUCLEOTIDE SEQUENCE [LARGE SCALE GENOMIC DNA]</scope>
    <source>
        <strain evidence="2">cv. Niubang</strain>
    </source>
</reference>
<dbReference type="Proteomes" id="UP001055879">
    <property type="component" value="Linkage Group LG01"/>
</dbReference>